<evidence type="ECO:0000313" key="2">
    <source>
        <dbReference type="Proteomes" id="UP000046680"/>
    </source>
</evidence>
<dbReference type="Proteomes" id="UP000046680">
    <property type="component" value="Unassembled WGS sequence"/>
</dbReference>
<proteinExistence type="predicted"/>
<protein>
    <submittedName>
        <fullName evidence="1">Uncharacterized protein</fullName>
    </submittedName>
</protein>
<evidence type="ECO:0000313" key="1">
    <source>
        <dbReference type="EMBL" id="CFS07816.1"/>
    </source>
</evidence>
<name>A0A654U6K7_MYCTX</name>
<accession>A0A654U6K7</accession>
<dbReference type="EMBL" id="CGCX01002163">
    <property type="protein sequence ID" value="CFS07816.1"/>
    <property type="molecule type" value="Genomic_DNA"/>
</dbReference>
<organism evidence="1 2">
    <name type="scientific">Mycobacterium tuberculosis</name>
    <dbReference type="NCBI Taxonomy" id="1773"/>
    <lineage>
        <taxon>Bacteria</taxon>
        <taxon>Bacillati</taxon>
        <taxon>Actinomycetota</taxon>
        <taxon>Actinomycetes</taxon>
        <taxon>Mycobacteriales</taxon>
        <taxon>Mycobacteriaceae</taxon>
        <taxon>Mycobacterium</taxon>
        <taxon>Mycobacterium tuberculosis complex</taxon>
    </lineage>
</organism>
<dbReference type="AlphaFoldDB" id="A0A654U6K7"/>
<reference evidence="1 2" key="1">
    <citation type="submission" date="2015-03" db="EMBL/GenBank/DDBJ databases">
        <authorList>
            <consortium name="Pathogen Informatics"/>
        </authorList>
    </citation>
    <scope>NUCLEOTIDE SEQUENCE [LARGE SCALE GENOMIC DNA]</scope>
    <source>
        <strain evidence="1 2">C09601061</strain>
    </source>
</reference>
<gene>
    <name evidence="1" type="ORF">ERS007657_03905</name>
</gene>
<sequence>MAKDTGVSMPPPKPWTTRNMMSSKMFGATAHSSEPRVNANTEPMKSRLVPNRSAAQPAVGITVANASM</sequence>